<dbReference type="PANTHER" id="PTHR38766:SF1">
    <property type="entry name" value="FLAGELLAR PROTEIN FLIO"/>
    <property type="match status" value="1"/>
</dbReference>
<proteinExistence type="inferred from homology"/>
<protein>
    <recommendedName>
        <fullName evidence="7">Flagellar protein</fullName>
    </recommendedName>
</protein>
<evidence type="ECO:0000256" key="2">
    <source>
        <dbReference type="ARBA" id="ARBA00022692"/>
    </source>
</evidence>
<gene>
    <name evidence="9" type="primary">fliO</name>
    <name evidence="9" type="ORF">GMA8713_00056</name>
</gene>
<evidence type="ECO:0000256" key="8">
    <source>
        <dbReference type="SAM" id="SignalP"/>
    </source>
</evidence>
<keyword evidence="5 7" id="KW-0975">Bacterial flagellum</keyword>
<keyword evidence="10" id="KW-1185">Reference proteome</keyword>
<keyword evidence="3 7" id="KW-1133">Transmembrane helix</keyword>
<evidence type="ECO:0000256" key="6">
    <source>
        <dbReference type="ARBA" id="ARBA00037937"/>
    </source>
</evidence>
<evidence type="ECO:0000313" key="10">
    <source>
        <dbReference type="Proteomes" id="UP000073601"/>
    </source>
</evidence>
<dbReference type="EMBL" id="FIZY01000001">
    <property type="protein sequence ID" value="CZF77183.1"/>
    <property type="molecule type" value="Genomic_DNA"/>
</dbReference>
<feature type="chain" id="PRO_5007281613" description="Flagellar protein" evidence="8">
    <location>
        <begin position="20"/>
        <end position="129"/>
    </location>
</feature>
<keyword evidence="9" id="KW-0969">Cilium</keyword>
<evidence type="ECO:0000256" key="4">
    <source>
        <dbReference type="ARBA" id="ARBA00023136"/>
    </source>
</evidence>
<dbReference type="Proteomes" id="UP000073601">
    <property type="component" value="Unassembled WGS sequence"/>
</dbReference>
<dbReference type="OrthoDB" id="9342590at2"/>
<evidence type="ECO:0000256" key="3">
    <source>
        <dbReference type="ARBA" id="ARBA00022989"/>
    </source>
</evidence>
<evidence type="ECO:0000256" key="1">
    <source>
        <dbReference type="ARBA" id="ARBA00022475"/>
    </source>
</evidence>
<keyword evidence="4 7" id="KW-0472">Membrane</keyword>
<evidence type="ECO:0000256" key="5">
    <source>
        <dbReference type="ARBA" id="ARBA00023143"/>
    </source>
</evidence>
<dbReference type="GO" id="GO:0009425">
    <property type="term" value="C:bacterial-type flagellum basal body"/>
    <property type="evidence" value="ECO:0007669"/>
    <property type="project" value="UniProtKB-SubCell"/>
</dbReference>
<dbReference type="GO" id="GO:0044781">
    <property type="term" value="P:bacterial-type flagellum organization"/>
    <property type="evidence" value="ECO:0007669"/>
    <property type="project" value="UniProtKB-UniRule"/>
</dbReference>
<keyword evidence="2 7" id="KW-0812">Transmembrane</keyword>
<accession>A0A128ERJ6</accession>
<keyword evidence="9" id="KW-0282">Flagellum</keyword>
<comment type="subcellular location">
    <subcellularLocation>
        <location evidence="7">Cell membrane</location>
    </subcellularLocation>
    <subcellularLocation>
        <location evidence="7">Bacterial flagellum basal body</location>
    </subcellularLocation>
</comment>
<dbReference type="Pfam" id="PF04347">
    <property type="entry name" value="FliO"/>
    <property type="match status" value="1"/>
</dbReference>
<reference evidence="10" key="1">
    <citation type="submission" date="2016-02" db="EMBL/GenBank/DDBJ databases">
        <authorList>
            <person name="Rodrigo-Torres Lidia"/>
            <person name="Arahal R.David."/>
        </authorList>
    </citation>
    <scope>NUCLEOTIDE SEQUENCE [LARGE SCALE GENOMIC DNA]</scope>
    <source>
        <strain evidence="10">CECT 8713</strain>
    </source>
</reference>
<keyword evidence="9" id="KW-0966">Cell projection</keyword>
<evidence type="ECO:0000256" key="7">
    <source>
        <dbReference type="RuleBase" id="RU362064"/>
    </source>
</evidence>
<comment type="similarity">
    <text evidence="6 7">Belongs to the FliO/MopB family.</text>
</comment>
<keyword evidence="1 7" id="KW-1003">Cell membrane</keyword>
<dbReference type="NCBIfam" id="TIGR03500">
    <property type="entry name" value="FliO_TIGR"/>
    <property type="match status" value="1"/>
</dbReference>
<feature type="signal peptide" evidence="8">
    <location>
        <begin position="1"/>
        <end position="19"/>
    </location>
</feature>
<dbReference type="GO" id="GO:0005886">
    <property type="term" value="C:plasma membrane"/>
    <property type="evidence" value="ECO:0007669"/>
    <property type="project" value="UniProtKB-SubCell"/>
</dbReference>
<dbReference type="InterPro" id="IPR052205">
    <property type="entry name" value="FliO/MopB"/>
</dbReference>
<dbReference type="InterPro" id="IPR022781">
    <property type="entry name" value="Flagellar_biosynth_FliO"/>
</dbReference>
<dbReference type="RefSeq" id="WP_062704601.1">
    <property type="nucleotide sequence ID" value="NZ_CAWRCI010000001.1"/>
</dbReference>
<dbReference type="AlphaFoldDB" id="A0A128ERJ6"/>
<feature type="transmembrane region" description="Helical" evidence="7">
    <location>
        <begin position="29"/>
        <end position="48"/>
    </location>
</feature>
<evidence type="ECO:0000313" key="9">
    <source>
        <dbReference type="EMBL" id="CZF77183.1"/>
    </source>
</evidence>
<name>A0A128ERJ6_9GAMM</name>
<organism evidence="9 10">
    <name type="scientific">Grimontia marina</name>
    <dbReference type="NCBI Taxonomy" id="646534"/>
    <lineage>
        <taxon>Bacteria</taxon>
        <taxon>Pseudomonadati</taxon>
        <taxon>Pseudomonadota</taxon>
        <taxon>Gammaproteobacteria</taxon>
        <taxon>Vibrionales</taxon>
        <taxon>Vibrionaceae</taxon>
        <taxon>Grimontia</taxon>
    </lineage>
</organism>
<dbReference type="PANTHER" id="PTHR38766">
    <property type="entry name" value="FLAGELLAR PROTEIN FLIO"/>
    <property type="match status" value="1"/>
</dbReference>
<keyword evidence="8" id="KW-0732">Signal</keyword>
<sequence>MVFLRRAAIGLMFAPSAYAAAPDGQDLATTLGALVLVIGVIFGLAWALKRMQVPSLMGAKSGLKVVSQLPLGQKERVVVLDVNGEQVLVGVTAQQITLIKSLDNPITDSESPKSFSSQFNQILKKNDAS</sequence>